<proteinExistence type="predicted"/>
<keyword evidence="3" id="KW-1185">Reference proteome</keyword>
<dbReference type="AlphaFoldDB" id="A0A0Q3QVH2"/>
<evidence type="ECO:0000313" key="3">
    <source>
        <dbReference type="Proteomes" id="UP000051836"/>
    </source>
</evidence>
<evidence type="ECO:0000256" key="1">
    <source>
        <dbReference type="SAM" id="Coils"/>
    </source>
</evidence>
<protein>
    <submittedName>
        <fullName evidence="2">Uncharacterized protein</fullName>
    </submittedName>
</protein>
<accession>A0A0Q3QVH2</accession>
<comment type="caution">
    <text evidence="2">The sequence shown here is derived from an EMBL/GenBank/DDBJ whole genome shotgun (WGS) entry which is preliminary data.</text>
</comment>
<name>A0A0Q3QVH2_AMAAE</name>
<dbReference type="OrthoDB" id="10595897at2759"/>
<dbReference type="STRING" id="12930.A0A0Q3QVH2"/>
<dbReference type="Proteomes" id="UP000051836">
    <property type="component" value="Unassembled WGS sequence"/>
</dbReference>
<keyword evidence="1" id="KW-0175">Coiled coil</keyword>
<sequence length="99" mass="11610">MNLILLPGLLSDMEFLKAAVEHQKELLVEKHQELIHKVQAAKEEVSEKIEVLQDEKLDLENKLADPVKMKLEQDTLRQYEKDQYEEKLHVLQMAEESSK</sequence>
<evidence type="ECO:0000313" key="2">
    <source>
        <dbReference type="EMBL" id="KQK77121.1"/>
    </source>
</evidence>
<feature type="coiled-coil region" evidence="1">
    <location>
        <begin position="24"/>
        <end position="62"/>
    </location>
</feature>
<reference evidence="2 3" key="1">
    <citation type="submission" date="2015-10" db="EMBL/GenBank/DDBJ databases">
        <authorList>
            <person name="Gilbert D.G."/>
        </authorList>
    </citation>
    <scope>NUCLEOTIDE SEQUENCE [LARGE SCALE GENOMIC DNA]</scope>
    <source>
        <strain evidence="2">FVVF132</strain>
    </source>
</reference>
<dbReference type="EMBL" id="LMAW01002788">
    <property type="protein sequence ID" value="KQK77121.1"/>
    <property type="molecule type" value="Genomic_DNA"/>
</dbReference>
<gene>
    <name evidence="2" type="ORF">AAES_129953</name>
</gene>
<organism evidence="2 3">
    <name type="scientific">Amazona aestiva</name>
    <name type="common">Blue-fronted Amazon parrot</name>
    <dbReference type="NCBI Taxonomy" id="12930"/>
    <lineage>
        <taxon>Eukaryota</taxon>
        <taxon>Metazoa</taxon>
        <taxon>Chordata</taxon>
        <taxon>Craniata</taxon>
        <taxon>Vertebrata</taxon>
        <taxon>Euteleostomi</taxon>
        <taxon>Archelosauria</taxon>
        <taxon>Archosauria</taxon>
        <taxon>Dinosauria</taxon>
        <taxon>Saurischia</taxon>
        <taxon>Theropoda</taxon>
        <taxon>Coelurosauria</taxon>
        <taxon>Aves</taxon>
        <taxon>Neognathae</taxon>
        <taxon>Neoaves</taxon>
        <taxon>Telluraves</taxon>
        <taxon>Australaves</taxon>
        <taxon>Psittaciformes</taxon>
        <taxon>Psittacidae</taxon>
        <taxon>Amazona</taxon>
    </lineage>
</organism>